<keyword evidence="5" id="KW-1185">Reference proteome</keyword>
<dbReference type="Pfam" id="PF01314">
    <property type="entry name" value="AFOR_C"/>
    <property type="match status" value="1"/>
</dbReference>
<accession>T2GAY5</accession>
<dbReference type="eggNOG" id="COG2414">
    <property type="taxonomic scope" value="Bacteria"/>
</dbReference>
<dbReference type="PANTHER" id="PTHR30038">
    <property type="entry name" value="ALDEHYDE FERREDOXIN OXIDOREDUCTASE"/>
    <property type="match status" value="1"/>
</dbReference>
<dbReference type="SUPFAM" id="SSF56228">
    <property type="entry name" value="Aldehyde ferredoxin oxidoreductase, N-terminal domain"/>
    <property type="match status" value="1"/>
</dbReference>
<keyword evidence="1" id="KW-0560">Oxidoreductase</keyword>
<dbReference type="PANTHER" id="PTHR30038:SF0">
    <property type="entry name" value="TUNGSTEN-CONTAINING ALDEHYDE FERREDOXIN OXIDOREDUCTASE"/>
    <property type="match status" value="1"/>
</dbReference>
<dbReference type="Gene3D" id="1.10.599.10">
    <property type="entry name" value="Aldehyde Ferredoxin Oxidoreductase Protein, subunit A, domain 3"/>
    <property type="match status" value="1"/>
</dbReference>
<dbReference type="InterPro" id="IPR013985">
    <property type="entry name" value="Ald_Fedxn_OxRdtase_dom3"/>
</dbReference>
<reference evidence="4 5" key="1">
    <citation type="journal article" date="2013" name="J. Bacteriol.">
        <title>Roles of HynAB and Ech, the only two hydrogenases found in the model sulfate reducer Desulfovibrio gigas.</title>
        <authorList>
            <person name="Morais-Silva F.O."/>
            <person name="Santos C.I."/>
            <person name="Rodrigues R."/>
            <person name="Pereira I.A."/>
            <person name="Rodrigues-Pousada C."/>
        </authorList>
    </citation>
    <scope>NUCLEOTIDE SEQUENCE [LARGE SCALE GENOMIC DNA]</scope>
    <source>
        <strain evidence="5">ATCC 19364 / DSM 1382 / NCIMB 9332 / VKM B-1759</strain>
    </source>
</reference>
<dbReference type="STRING" id="1121448.DGI_1447"/>
<dbReference type="OrthoDB" id="9763894at2"/>
<dbReference type="InterPro" id="IPR051919">
    <property type="entry name" value="W-dependent_AOR"/>
</dbReference>
<dbReference type="Proteomes" id="UP000016587">
    <property type="component" value="Chromosome"/>
</dbReference>
<evidence type="ECO:0000259" key="3">
    <source>
        <dbReference type="SMART" id="SM00790"/>
    </source>
</evidence>
<dbReference type="EMBL" id="CP006585">
    <property type="protein sequence ID" value="AGW13291.1"/>
    <property type="molecule type" value="Genomic_DNA"/>
</dbReference>
<dbReference type="Pfam" id="PF02730">
    <property type="entry name" value="AFOR_N"/>
    <property type="match status" value="1"/>
</dbReference>
<evidence type="ECO:0000256" key="1">
    <source>
        <dbReference type="ARBA" id="ARBA00023002"/>
    </source>
</evidence>
<dbReference type="AlphaFoldDB" id="T2GAY5"/>
<name>T2GAY5_MEGG1</name>
<dbReference type="HOGENOM" id="CLU_020364_1_0_7"/>
<dbReference type="Gene3D" id="3.60.9.10">
    <property type="entry name" value="Aldehyde ferredoxin oxidoreductase, N-terminal domain"/>
    <property type="match status" value="1"/>
</dbReference>
<evidence type="ECO:0000313" key="5">
    <source>
        <dbReference type="Proteomes" id="UP000016587"/>
    </source>
</evidence>
<dbReference type="GO" id="GO:0051536">
    <property type="term" value="F:iron-sulfur cluster binding"/>
    <property type="evidence" value="ECO:0007669"/>
    <property type="project" value="InterPro"/>
</dbReference>
<sequence>MTGWRGRVLHVDLQRRRWRVESVDRAILRAVLGGRGLAGWLLASAPEPPLVFVAGPLTAGVLPMAGRAVIAAVSPLTGTVRHAPAGGRLAAALLRAGLDAVCLTGRADAPVTLHIGEGSVEFADAAPLQGLETSHRLNALRAPRRAVVCVGPAAEAGSPLGCLLQEHGRPVPGGGLGLAMAGRNLLAVTVDGRQPTAVHDPESLRRMRRVFLRLIHASPALAGASGIGRHGDGAFFDLFAARHLLLSPSPCASHAAAAEPLGALAYAAGIVPGHVGCTACPVPCGRTVHGQPLPDLAAMAGFSVRIGGGSRALAVRAFHRCLVLGLDAGEAAAAVADHLDAVGLSCPEDVVPELLEGLGRGEGLVSSPEAGMRVKGMALPCMDPRGAWGLALALAVGVQGPLPDACVVWHQEILRKPVPVDRFSWSGKARLVARGEDAAAVAQSLGVCSLALAALGMEELAQALAAVTGWNVSAGDLAAAGAALVEQDRRLHCAAGFDAAQDDLPPQCFEAPAGDGSIPPLDRRAFLEERAKYYRIRGWSASGCPAGAIANRPNKQGGRHA</sequence>
<evidence type="ECO:0000313" key="4">
    <source>
        <dbReference type="EMBL" id="AGW13291.1"/>
    </source>
</evidence>
<organism evidence="4 5">
    <name type="scientific">Megalodesulfovibrio gigas (strain ATCC 19364 / DSM 1382 / NCIMB 9332 / VKM B-1759)</name>
    <name type="common">Desulfovibrio gigas</name>
    <dbReference type="NCBI Taxonomy" id="1121448"/>
    <lineage>
        <taxon>Bacteria</taxon>
        <taxon>Pseudomonadati</taxon>
        <taxon>Thermodesulfobacteriota</taxon>
        <taxon>Desulfovibrionia</taxon>
        <taxon>Desulfovibrionales</taxon>
        <taxon>Desulfovibrionaceae</taxon>
        <taxon>Megalodesulfovibrio</taxon>
    </lineage>
</organism>
<gene>
    <name evidence="4" type="ORF">DGI_1447</name>
</gene>
<feature type="domain" description="Aldehyde ferredoxin oxidoreductase N-terminal" evidence="3">
    <location>
        <begin position="4"/>
        <end position="194"/>
    </location>
</feature>
<proteinExistence type="predicted"/>
<dbReference type="RefSeq" id="WP_021760094.1">
    <property type="nucleotide sequence ID" value="NC_022444.1"/>
</dbReference>
<dbReference type="InterPro" id="IPR036503">
    <property type="entry name" value="Ald_Fedxn_OxRdtase_N_sf"/>
</dbReference>
<dbReference type="InterPro" id="IPR001203">
    <property type="entry name" value="OxRdtase_Ald_Fedxn_C"/>
</dbReference>
<reference evidence="5" key="2">
    <citation type="submission" date="2013-07" db="EMBL/GenBank/DDBJ databases">
        <authorList>
            <person name="Morais-Silva F.O."/>
            <person name="Rezende A.M."/>
            <person name="Pimentel C."/>
            <person name="Resende D.M."/>
            <person name="Santos C.I."/>
            <person name="Clemente C."/>
            <person name="de Oliveira L.M."/>
            <person name="da Silva S.M."/>
            <person name="Costa D.A."/>
            <person name="Varela-Raposo A."/>
            <person name="Horacio E.C.A."/>
            <person name="Matos M."/>
            <person name="Flores O."/>
            <person name="Ruiz J.C."/>
            <person name="Rodrigues-Pousada C."/>
        </authorList>
    </citation>
    <scope>NUCLEOTIDE SEQUENCE [LARGE SCALE GENOMIC DNA]</scope>
    <source>
        <strain evidence="5">ATCC 19364 / DSM 1382 / NCIMB 9332 / VKM B-1759</strain>
    </source>
</reference>
<protein>
    <submittedName>
        <fullName evidence="4">Putative aldehyde ferredoxin oxidoreductase</fullName>
    </submittedName>
</protein>
<dbReference type="KEGG" id="dgg:DGI_1447"/>
<dbReference type="InterPro" id="IPR013983">
    <property type="entry name" value="Ald_Fedxn_OxRdtase_N"/>
</dbReference>
<dbReference type="InterPro" id="IPR036021">
    <property type="entry name" value="Tungsten_al_ferr_oxy-like_C"/>
</dbReference>
<comment type="cofactor">
    <cofactor evidence="2">
        <name>tungstopterin</name>
        <dbReference type="ChEBI" id="CHEBI:30402"/>
    </cofactor>
</comment>
<dbReference type="PATRIC" id="fig|1121448.10.peg.1444"/>
<evidence type="ECO:0000256" key="2">
    <source>
        <dbReference type="ARBA" id="ARBA00049934"/>
    </source>
</evidence>
<dbReference type="GO" id="GO:0016625">
    <property type="term" value="F:oxidoreductase activity, acting on the aldehyde or oxo group of donors, iron-sulfur protein as acceptor"/>
    <property type="evidence" value="ECO:0007669"/>
    <property type="project" value="InterPro"/>
</dbReference>
<dbReference type="SMART" id="SM00790">
    <property type="entry name" value="AFOR_N"/>
    <property type="match status" value="1"/>
</dbReference>
<dbReference type="GO" id="GO:0009055">
    <property type="term" value="F:electron transfer activity"/>
    <property type="evidence" value="ECO:0007669"/>
    <property type="project" value="InterPro"/>
</dbReference>
<dbReference type="SUPFAM" id="SSF48310">
    <property type="entry name" value="Aldehyde ferredoxin oxidoreductase, C-terminal domains"/>
    <property type="match status" value="1"/>
</dbReference>